<dbReference type="InterPro" id="IPR000397">
    <property type="entry name" value="Heat_shock_Hsp33"/>
</dbReference>
<dbReference type="CDD" id="cd00498">
    <property type="entry name" value="Hsp33"/>
    <property type="match status" value="1"/>
</dbReference>
<reference evidence="7 8" key="1">
    <citation type="submission" date="2018-06" db="EMBL/GenBank/DDBJ databases">
        <authorList>
            <consortium name="Pathogen Informatics"/>
            <person name="Doyle S."/>
        </authorList>
    </citation>
    <scope>NUCLEOTIDE SEQUENCE [LARGE SCALE GENOMIC DNA]</scope>
    <source>
        <strain evidence="7 8">NCTC5908</strain>
    </source>
</reference>
<evidence type="ECO:0000256" key="5">
    <source>
        <dbReference type="ARBA" id="ARBA00023284"/>
    </source>
</evidence>
<dbReference type="GO" id="GO:0051082">
    <property type="term" value="F:unfolded protein binding"/>
    <property type="evidence" value="ECO:0007669"/>
    <property type="project" value="UniProtKB-UniRule"/>
</dbReference>
<dbReference type="GO" id="GO:0005737">
    <property type="term" value="C:cytoplasm"/>
    <property type="evidence" value="ECO:0007669"/>
    <property type="project" value="UniProtKB-SubCell"/>
</dbReference>
<dbReference type="Pfam" id="PF01430">
    <property type="entry name" value="HSP33"/>
    <property type="match status" value="1"/>
</dbReference>
<evidence type="ECO:0000313" key="8">
    <source>
        <dbReference type="Proteomes" id="UP000253728"/>
    </source>
</evidence>
<comment type="function">
    <text evidence="6">Redox regulated molecular chaperone. Protects both thermally unfolding and oxidatively damaged proteins from irreversible aggregation. Plays an important role in the bacterial defense system toward oxidative stress.</text>
</comment>
<keyword evidence="1 6" id="KW-0963">Cytoplasm</keyword>
<comment type="PTM">
    <text evidence="6">Under oxidizing conditions two disulfide bonds are formed involving the reactive cysteines. Under reducing conditions zinc is bound to the reactive cysteines and the protein is inactive.</text>
</comment>
<evidence type="ECO:0000256" key="3">
    <source>
        <dbReference type="ARBA" id="ARBA00023157"/>
    </source>
</evidence>
<keyword evidence="2 6" id="KW-0862">Zinc</keyword>
<evidence type="ECO:0000256" key="4">
    <source>
        <dbReference type="ARBA" id="ARBA00023186"/>
    </source>
</evidence>
<gene>
    <name evidence="6 7" type="primary">hslO</name>
    <name evidence="7" type="ORF">NCTC5908_02682</name>
</gene>
<dbReference type="SUPFAM" id="SSF118352">
    <property type="entry name" value="HSP33 redox switch-like"/>
    <property type="match status" value="1"/>
</dbReference>
<dbReference type="STRING" id="732.ADJ80_03015"/>
<dbReference type="PANTHER" id="PTHR30111:SF1">
    <property type="entry name" value="33 KDA CHAPERONIN"/>
    <property type="match status" value="1"/>
</dbReference>
<dbReference type="Gene3D" id="1.10.287.480">
    <property type="entry name" value="helix hairpin bin"/>
    <property type="match status" value="1"/>
</dbReference>
<dbReference type="Gene3D" id="3.90.1280.10">
    <property type="entry name" value="HSP33 redox switch-like"/>
    <property type="match status" value="1"/>
</dbReference>
<sequence length="381" mass="43320">MVILALSAQRRSAPEAQLLYRETEQSLTNREKLAMARKMNALSMPHPDRRPDKKNVAIYSNLNINSKINRTPCNGRKRPYIERTVFIRNNTMTNYTQDNDQLYRYLFKDRAVRGEWVRLNQTFNDTLNTHHYPQAVRNLLGEMMVATSLLTATLKFNGNITVQIQGDGPLKLALVNGDDQQRLRALARLQGDIQDGMSLHEMIGKGVLVITIAPQEGERYQGVVPLDKPTITECLEDYFIRSEQLQTQLIIRTGEYQGQPVAAGMLLQIVPDGSGSPEDFEHLATLTATIKDEEIFGLTAEELLYRLYHEEIVELFPAQAVHFYCGCSQDRSGAALLLISDEEIEQILAEHNGSIDMQCERCGTHYFFNKEAIEKLKQSKE</sequence>
<dbReference type="Gene3D" id="3.55.30.10">
    <property type="entry name" value="Hsp33 domain"/>
    <property type="match status" value="1"/>
</dbReference>
<proteinExistence type="inferred from homology"/>
<dbReference type="GO" id="GO:0003723">
    <property type="term" value="F:RNA binding"/>
    <property type="evidence" value="ECO:0007669"/>
    <property type="project" value="InterPro"/>
</dbReference>
<dbReference type="NCBIfam" id="NF001033">
    <property type="entry name" value="PRK00114.1"/>
    <property type="match status" value="1"/>
</dbReference>
<comment type="subcellular location">
    <subcellularLocation>
        <location evidence="6">Cytoplasm</location>
    </subcellularLocation>
</comment>
<dbReference type="Proteomes" id="UP000253728">
    <property type="component" value="Unassembled WGS sequence"/>
</dbReference>
<evidence type="ECO:0000256" key="1">
    <source>
        <dbReference type="ARBA" id="ARBA00022490"/>
    </source>
</evidence>
<protein>
    <recommendedName>
        <fullName evidence="6">33 kDa chaperonin</fullName>
    </recommendedName>
    <alternativeName>
        <fullName evidence="6">Heat shock protein 33 homolog</fullName>
        <shortName evidence="6">HSP33</shortName>
    </alternativeName>
</protein>
<dbReference type="InterPro" id="IPR036986">
    <property type="entry name" value="S4_RNA-bd_sf"/>
</dbReference>
<dbReference type="GO" id="GO:0044183">
    <property type="term" value="F:protein folding chaperone"/>
    <property type="evidence" value="ECO:0007669"/>
    <property type="project" value="TreeGrafter"/>
</dbReference>
<keyword evidence="3 6" id="KW-1015">Disulfide bond</keyword>
<dbReference type="GO" id="GO:0042026">
    <property type="term" value="P:protein refolding"/>
    <property type="evidence" value="ECO:0007669"/>
    <property type="project" value="TreeGrafter"/>
</dbReference>
<keyword evidence="5 6" id="KW-0676">Redox-active center</keyword>
<comment type="similarity">
    <text evidence="6">Belongs to the HSP33 family.</text>
</comment>
<evidence type="ECO:0000256" key="6">
    <source>
        <dbReference type="HAMAP-Rule" id="MF_00117"/>
    </source>
</evidence>
<dbReference type="AlphaFoldDB" id="A0A336N8U2"/>
<feature type="disulfide bond" description="Redox-active" evidence="6">
    <location>
        <begin position="325"/>
        <end position="327"/>
    </location>
</feature>
<keyword evidence="4 6" id="KW-0143">Chaperone</keyword>
<dbReference type="SUPFAM" id="SSF64397">
    <property type="entry name" value="Hsp33 domain"/>
    <property type="match status" value="1"/>
</dbReference>
<name>A0A336N8U2_AGGAP</name>
<dbReference type="EMBL" id="UFSP01000005">
    <property type="protein sequence ID" value="SSZ30841.1"/>
    <property type="molecule type" value="Genomic_DNA"/>
</dbReference>
<dbReference type="InterPro" id="IPR023212">
    <property type="entry name" value="Hsp33_helix_hairpin_bin_dom_sf"/>
</dbReference>
<evidence type="ECO:0000313" key="7">
    <source>
        <dbReference type="EMBL" id="SSZ30841.1"/>
    </source>
</evidence>
<keyword evidence="7" id="KW-0346">Stress response</keyword>
<accession>A0A336N8U2</accession>
<dbReference type="PANTHER" id="PTHR30111">
    <property type="entry name" value="33 KDA CHAPERONIN"/>
    <property type="match status" value="1"/>
</dbReference>
<evidence type="ECO:0000256" key="2">
    <source>
        <dbReference type="ARBA" id="ARBA00022833"/>
    </source>
</evidence>
<dbReference type="InterPro" id="IPR016153">
    <property type="entry name" value="Heat_shock_Hsp33_N"/>
</dbReference>
<organism evidence="7 8">
    <name type="scientific">Aggregatibacter aphrophilus</name>
    <name type="common">Haemophilus aphrophilus</name>
    <dbReference type="NCBI Taxonomy" id="732"/>
    <lineage>
        <taxon>Bacteria</taxon>
        <taxon>Pseudomonadati</taxon>
        <taxon>Pseudomonadota</taxon>
        <taxon>Gammaproteobacteria</taxon>
        <taxon>Pasteurellales</taxon>
        <taxon>Pasteurellaceae</taxon>
        <taxon>Aggregatibacter</taxon>
    </lineage>
</organism>
<dbReference type="InterPro" id="IPR016154">
    <property type="entry name" value="Heat_shock_Hsp33_C"/>
</dbReference>
<dbReference type="HAMAP" id="MF_00117">
    <property type="entry name" value="HslO"/>
    <property type="match status" value="1"/>
</dbReference>
<feature type="disulfide bond" description="Redox-active" evidence="6">
    <location>
        <begin position="359"/>
        <end position="362"/>
    </location>
</feature>
<dbReference type="Gene3D" id="3.10.290.10">
    <property type="entry name" value="RNA-binding S4 domain"/>
    <property type="match status" value="1"/>
</dbReference>